<feature type="transmembrane region" description="Helical" evidence="1">
    <location>
        <begin position="12"/>
        <end position="29"/>
    </location>
</feature>
<name>A0A1I0V9X4_9PSEU</name>
<protein>
    <submittedName>
        <fullName evidence="2">Uncharacterized protein</fullName>
    </submittedName>
</protein>
<dbReference type="STRING" id="490629.SAMN05216266_101108"/>
<keyword evidence="3" id="KW-1185">Reference proteome</keyword>
<evidence type="ECO:0000313" key="3">
    <source>
        <dbReference type="Proteomes" id="UP000243799"/>
    </source>
</evidence>
<feature type="transmembrane region" description="Helical" evidence="1">
    <location>
        <begin position="65"/>
        <end position="84"/>
    </location>
</feature>
<evidence type="ECO:0000256" key="1">
    <source>
        <dbReference type="SAM" id="Phobius"/>
    </source>
</evidence>
<feature type="transmembrane region" description="Helical" evidence="1">
    <location>
        <begin position="41"/>
        <end position="58"/>
    </location>
</feature>
<dbReference type="EMBL" id="FOKG01000001">
    <property type="protein sequence ID" value="SFA73184.1"/>
    <property type="molecule type" value="Genomic_DNA"/>
</dbReference>
<sequence>MSPTLTRGAGRLLRGGVAGIATGTLALLAHAEAGAALPDPALFVPPVLLMGLVAAGLGGRERGPWTILALVGAGQLAMHTLLSMTVSHARSHGHGNDNPEFMLFAHVLATLVVVTVLTGAERAVFLLFAVLTSRLPRRLTPLPATAPLRLAPLAPIPPSPVSSVLRRRVQTRRGPPSHS</sequence>
<proteinExistence type="predicted"/>
<reference evidence="3" key="1">
    <citation type="submission" date="2016-10" db="EMBL/GenBank/DDBJ databases">
        <authorList>
            <person name="Varghese N."/>
            <person name="Submissions S."/>
        </authorList>
    </citation>
    <scope>NUCLEOTIDE SEQUENCE [LARGE SCALE GENOMIC DNA]</scope>
    <source>
        <strain evidence="3">CGMCC 4.3568</strain>
    </source>
</reference>
<dbReference type="AlphaFoldDB" id="A0A1I0V9X4"/>
<evidence type="ECO:0000313" key="2">
    <source>
        <dbReference type="EMBL" id="SFA73184.1"/>
    </source>
</evidence>
<feature type="transmembrane region" description="Helical" evidence="1">
    <location>
        <begin position="104"/>
        <end position="131"/>
    </location>
</feature>
<dbReference type="RefSeq" id="WP_245788051.1">
    <property type="nucleotide sequence ID" value="NZ_FOKG01000001.1"/>
</dbReference>
<accession>A0A1I0V9X4</accession>
<keyword evidence="1" id="KW-1133">Transmembrane helix</keyword>
<keyword evidence="1" id="KW-0812">Transmembrane</keyword>
<organism evidence="2 3">
    <name type="scientific">Amycolatopsis marina</name>
    <dbReference type="NCBI Taxonomy" id="490629"/>
    <lineage>
        <taxon>Bacteria</taxon>
        <taxon>Bacillati</taxon>
        <taxon>Actinomycetota</taxon>
        <taxon>Actinomycetes</taxon>
        <taxon>Pseudonocardiales</taxon>
        <taxon>Pseudonocardiaceae</taxon>
        <taxon>Amycolatopsis</taxon>
    </lineage>
</organism>
<dbReference type="Proteomes" id="UP000243799">
    <property type="component" value="Unassembled WGS sequence"/>
</dbReference>
<gene>
    <name evidence="2" type="ORF">SAMN05216266_101108</name>
</gene>
<keyword evidence="1" id="KW-0472">Membrane</keyword>